<dbReference type="GO" id="GO:0016614">
    <property type="term" value="F:oxidoreductase activity, acting on CH-OH group of donors"/>
    <property type="evidence" value="ECO:0007669"/>
    <property type="project" value="UniProtKB-ARBA"/>
</dbReference>
<evidence type="ECO:0000313" key="4">
    <source>
        <dbReference type="EMBL" id="KAK8149104.1"/>
    </source>
</evidence>
<dbReference type="PANTHER" id="PTHR48107">
    <property type="entry name" value="NADPH-DEPENDENT ALDEHYDE REDUCTASE-LIKE PROTEIN, CHLOROPLASTIC-RELATED"/>
    <property type="match status" value="1"/>
</dbReference>
<keyword evidence="2" id="KW-0560">Oxidoreductase</keyword>
<gene>
    <name evidence="4" type="ORF">G3M48_008259</name>
</gene>
<dbReference type="PANTHER" id="PTHR48107:SF16">
    <property type="entry name" value="NADPH-DEPENDENT ALDEHYDE REDUCTASE 1, CHLOROPLASTIC"/>
    <property type="match status" value="1"/>
</dbReference>
<dbReference type="AlphaFoldDB" id="A0AAW0S4P4"/>
<comment type="similarity">
    <text evidence="1">Belongs to the short-chain dehydrogenases/reductases (SDR) family.</text>
</comment>
<dbReference type="Pfam" id="PF13561">
    <property type="entry name" value="adh_short_C2"/>
    <property type="match status" value="1"/>
</dbReference>
<keyword evidence="5" id="KW-1185">Reference proteome</keyword>
<dbReference type="Proteomes" id="UP001397290">
    <property type="component" value="Unassembled WGS sequence"/>
</dbReference>
<dbReference type="PRINTS" id="PR00081">
    <property type="entry name" value="GDHRDH"/>
</dbReference>
<dbReference type="InterPro" id="IPR036291">
    <property type="entry name" value="NAD(P)-bd_dom_sf"/>
</dbReference>
<name>A0AAW0S4P4_9HYPO</name>
<protein>
    <submittedName>
        <fullName evidence="4">Uncharacterized protein</fullName>
    </submittedName>
</protein>
<evidence type="ECO:0000256" key="1">
    <source>
        <dbReference type="ARBA" id="ARBA00006484"/>
    </source>
</evidence>
<proteinExistence type="inferred from homology"/>
<accession>A0AAW0S4P4</accession>
<sequence>MDSAKVAIVYLPVEELDAMHTKEQIGRNGGQAVLIASDLSTAVNCRALQRAGQEGHPHKKDQEGHGLGNSTPMGGLGQPSELATTYVFLASGESQFMSGQTLHPNDGIVVNG</sequence>
<evidence type="ECO:0000256" key="2">
    <source>
        <dbReference type="ARBA" id="ARBA00023002"/>
    </source>
</evidence>
<dbReference type="Gene3D" id="3.40.50.720">
    <property type="entry name" value="NAD(P)-binding Rossmann-like Domain"/>
    <property type="match status" value="1"/>
</dbReference>
<dbReference type="EMBL" id="JAAHCF010000061">
    <property type="protein sequence ID" value="KAK8149104.1"/>
    <property type="molecule type" value="Genomic_DNA"/>
</dbReference>
<feature type="region of interest" description="Disordered" evidence="3">
    <location>
        <begin position="50"/>
        <end position="79"/>
    </location>
</feature>
<feature type="compositionally biased region" description="Basic and acidic residues" evidence="3">
    <location>
        <begin position="53"/>
        <end position="64"/>
    </location>
</feature>
<comment type="caution">
    <text evidence="4">The sequence shown here is derived from an EMBL/GenBank/DDBJ whole genome shotgun (WGS) entry which is preliminary data.</text>
</comment>
<organism evidence="4 5">
    <name type="scientific">Beauveria asiatica</name>
    <dbReference type="NCBI Taxonomy" id="1069075"/>
    <lineage>
        <taxon>Eukaryota</taxon>
        <taxon>Fungi</taxon>
        <taxon>Dikarya</taxon>
        <taxon>Ascomycota</taxon>
        <taxon>Pezizomycotina</taxon>
        <taxon>Sordariomycetes</taxon>
        <taxon>Hypocreomycetidae</taxon>
        <taxon>Hypocreales</taxon>
        <taxon>Cordycipitaceae</taxon>
        <taxon>Beauveria</taxon>
    </lineage>
</organism>
<evidence type="ECO:0000256" key="3">
    <source>
        <dbReference type="SAM" id="MobiDB-lite"/>
    </source>
</evidence>
<dbReference type="InterPro" id="IPR002347">
    <property type="entry name" value="SDR_fam"/>
</dbReference>
<evidence type="ECO:0000313" key="5">
    <source>
        <dbReference type="Proteomes" id="UP001397290"/>
    </source>
</evidence>
<reference evidence="4 5" key="1">
    <citation type="submission" date="2020-02" db="EMBL/GenBank/DDBJ databases">
        <title>Comparative genomics of the hypocrealean fungal genus Beauvera.</title>
        <authorList>
            <person name="Showalter D.N."/>
            <person name="Bushley K.E."/>
            <person name="Rehner S.A."/>
        </authorList>
    </citation>
    <scope>NUCLEOTIDE SEQUENCE [LARGE SCALE GENOMIC DNA]</scope>
    <source>
        <strain evidence="4 5">ARSEF4384</strain>
    </source>
</reference>
<dbReference type="SUPFAM" id="SSF51735">
    <property type="entry name" value="NAD(P)-binding Rossmann-fold domains"/>
    <property type="match status" value="1"/>
</dbReference>